<dbReference type="PANTHER" id="PTHR42686">
    <property type="entry name" value="GH17980P-RELATED"/>
    <property type="match status" value="1"/>
</dbReference>
<feature type="region of interest" description="Disordered" evidence="1">
    <location>
        <begin position="35"/>
        <end position="223"/>
    </location>
</feature>
<dbReference type="CDD" id="cd19152">
    <property type="entry name" value="AKR_AKR15A"/>
    <property type="match status" value="1"/>
</dbReference>
<reference evidence="3 4" key="1">
    <citation type="submission" date="2020-04" db="EMBL/GenBank/DDBJ databases">
        <title>Novel species.</title>
        <authorList>
            <person name="Teo W.F.A."/>
            <person name="Lipun K."/>
            <person name="Srisuk N."/>
            <person name="Duangmal K."/>
        </authorList>
    </citation>
    <scope>NUCLEOTIDE SEQUENCE [LARGE SCALE GENOMIC DNA]</scope>
    <source>
        <strain evidence="3 4">K13G38</strain>
    </source>
</reference>
<feature type="compositionally biased region" description="Basic and acidic residues" evidence="1">
    <location>
        <begin position="124"/>
        <end position="134"/>
    </location>
</feature>
<accession>A0ABX1JDG2</accession>
<sequence>MSGLSWGYVVDRRGDRAHPGTDPVRPAAAGFETAAGTATGCRAGDIPQPDARGGESARGRAGARRPPRGRHLRHQPGAQGAAARARARGGTHAGQHLAGADRGAQAVRTRRHPAGRRARLRRAAGRDPRASRRDARGRRGHGTAQQARRGVPPLGRRRDRQRGADHAHRGHLQPYVAGPDLAWSRGNQRRRPHDRRARGDLLRTGRTGRLARGSGRAAARVHHGTLAAACARQRRASRGDRVGGGVKLPEIGLGTSAIGGLYTELDDETAAQTLRAAWESGTHYFDTAPHYGAGVAERRLGEFLKDVPREQCIVSTKVGRLLRGETRIRDYSAEGVYRSLAESLERTGLDRFDILLIHDPDDHWDQAVGEAYPALARLRDEGAVRAIGAGMNQSEMLARFVTETDMDFVLVAGRYTLLDRGAAETLFPLCLERGVGVIAGGVFNSGVLADPGPDAHFDYRPVPREIRARVDRLAAACAAHDVPLPAAALQFPLRHKAVSSVVIGAGTPREVAANAEYAELDIPESLWAEL</sequence>
<dbReference type="InterPro" id="IPR020471">
    <property type="entry name" value="AKR"/>
</dbReference>
<feature type="compositionally biased region" description="Basic residues" evidence="1">
    <location>
        <begin position="61"/>
        <end position="74"/>
    </location>
</feature>
<feature type="compositionally biased region" description="Low complexity" evidence="1">
    <location>
        <begin position="35"/>
        <end position="44"/>
    </location>
</feature>
<evidence type="ECO:0000313" key="4">
    <source>
        <dbReference type="Proteomes" id="UP000715441"/>
    </source>
</evidence>
<dbReference type="PANTHER" id="PTHR42686:SF1">
    <property type="entry name" value="GH17980P-RELATED"/>
    <property type="match status" value="1"/>
</dbReference>
<dbReference type="EMBL" id="JAAXLS010000028">
    <property type="protein sequence ID" value="NKQ56904.1"/>
    <property type="molecule type" value="Genomic_DNA"/>
</dbReference>
<feature type="compositionally biased region" description="Low complexity" evidence="1">
    <location>
        <begin position="75"/>
        <end position="96"/>
    </location>
</feature>
<dbReference type="Gene3D" id="3.20.20.100">
    <property type="entry name" value="NADP-dependent oxidoreductase domain"/>
    <property type="match status" value="1"/>
</dbReference>
<feature type="domain" description="NADP-dependent oxidoreductase" evidence="2">
    <location>
        <begin position="250"/>
        <end position="529"/>
    </location>
</feature>
<organism evidence="3 4">
    <name type="scientific">Amycolatopsis acididurans</name>
    <dbReference type="NCBI Taxonomy" id="2724524"/>
    <lineage>
        <taxon>Bacteria</taxon>
        <taxon>Bacillati</taxon>
        <taxon>Actinomycetota</taxon>
        <taxon>Actinomycetes</taxon>
        <taxon>Pseudonocardiales</taxon>
        <taxon>Pseudonocardiaceae</taxon>
        <taxon>Amycolatopsis</taxon>
    </lineage>
</organism>
<feature type="compositionally biased region" description="Low complexity" evidence="1">
    <location>
        <begin position="204"/>
        <end position="218"/>
    </location>
</feature>
<feature type="compositionally biased region" description="Basic residues" evidence="1">
    <location>
        <begin position="108"/>
        <end position="123"/>
    </location>
</feature>
<dbReference type="InterPro" id="IPR023210">
    <property type="entry name" value="NADP_OxRdtase_dom"/>
</dbReference>
<keyword evidence="4" id="KW-1185">Reference proteome</keyword>
<dbReference type="Pfam" id="PF00248">
    <property type="entry name" value="Aldo_ket_red"/>
    <property type="match status" value="1"/>
</dbReference>
<proteinExistence type="predicted"/>
<comment type="caution">
    <text evidence="3">The sequence shown here is derived from an EMBL/GenBank/DDBJ whole genome shotgun (WGS) entry which is preliminary data.</text>
</comment>
<evidence type="ECO:0000259" key="2">
    <source>
        <dbReference type="Pfam" id="PF00248"/>
    </source>
</evidence>
<dbReference type="SUPFAM" id="SSF51430">
    <property type="entry name" value="NAD(P)-linked oxidoreductase"/>
    <property type="match status" value="1"/>
</dbReference>
<dbReference type="Proteomes" id="UP000715441">
    <property type="component" value="Unassembled WGS sequence"/>
</dbReference>
<name>A0ABX1JDG2_9PSEU</name>
<feature type="compositionally biased region" description="Basic residues" evidence="1">
    <location>
        <begin position="187"/>
        <end position="196"/>
    </location>
</feature>
<dbReference type="InterPro" id="IPR036812">
    <property type="entry name" value="NAD(P)_OxRdtase_dom_sf"/>
</dbReference>
<evidence type="ECO:0000256" key="1">
    <source>
        <dbReference type="SAM" id="MobiDB-lite"/>
    </source>
</evidence>
<gene>
    <name evidence="3" type="ORF">HFP15_28930</name>
</gene>
<protein>
    <submittedName>
        <fullName evidence="3">Aldo/keto reductase</fullName>
    </submittedName>
</protein>
<evidence type="ECO:0000313" key="3">
    <source>
        <dbReference type="EMBL" id="NKQ56904.1"/>
    </source>
</evidence>